<dbReference type="EMBL" id="JACGWV010000003">
    <property type="protein sequence ID" value="MBA8811158.1"/>
    <property type="molecule type" value="Genomic_DNA"/>
</dbReference>
<dbReference type="GO" id="GO:0003700">
    <property type="term" value="F:DNA-binding transcription factor activity"/>
    <property type="evidence" value="ECO:0007669"/>
    <property type="project" value="InterPro"/>
</dbReference>
<comment type="similarity">
    <text evidence="1">Belongs to the LysR transcriptional regulatory family.</text>
</comment>
<keyword evidence="2" id="KW-0805">Transcription regulation</keyword>
<organism evidence="6 7">
    <name type="scientific">Promicromonospora sukumoe</name>
    <dbReference type="NCBI Taxonomy" id="88382"/>
    <lineage>
        <taxon>Bacteria</taxon>
        <taxon>Bacillati</taxon>
        <taxon>Actinomycetota</taxon>
        <taxon>Actinomycetes</taxon>
        <taxon>Micrococcales</taxon>
        <taxon>Promicromonosporaceae</taxon>
        <taxon>Promicromonospora</taxon>
    </lineage>
</organism>
<keyword evidence="4" id="KW-0804">Transcription</keyword>
<dbReference type="GO" id="GO:0003677">
    <property type="term" value="F:DNA binding"/>
    <property type="evidence" value="ECO:0007669"/>
    <property type="project" value="UniProtKB-KW"/>
</dbReference>
<dbReference type="CDD" id="cd08414">
    <property type="entry name" value="PBP2_LTTR_aromatics_like"/>
    <property type="match status" value="1"/>
</dbReference>
<keyword evidence="7" id="KW-1185">Reference proteome</keyword>
<evidence type="ECO:0000313" key="6">
    <source>
        <dbReference type="EMBL" id="MBA8811158.1"/>
    </source>
</evidence>
<dbReference type="Pfam" id="PF00126">
    <property type="entry name" value="HTH_1"/>
    <property type="match status" value="1"/>
</dbReference>
<dbReference type="InterPro" id="IPR005119">
    <property type="entry name" value="LysR_subst-bd"/>
</dbReference>
<proteinExistence type="inferred from homology"/>
<evidence type="ECO:0000256" key="1">
    <source>
        <dbReference type="ARBA" id="ARBA00009437"/>
    </source>
</evidence>
<dbReference type="InterPro" id="IPR036390">
    <property type="entry name" value="WH_DNA-bd_sf"/>
</dbReference>
<gene>
    <name evidence="6" type="ORF">FHX71_005165</name>
</gene>
<keyword evidence="3 6" id="KW-0238">DNA-binding</keyword>
<dbReference type="PRINTS" id="PR00039">
    <property type="entry name" value="HTHLYSR"/>
</dbReference>
<feature type="domain" description="HTH lysR-type" evidence="5">
    <location>
        <begin position="1"/>
        <end position="56"/>
    </location>
</feature>
<dbReference type="Proteomes" id="UP000540568">
    <property type="component" value="Unassembled WGS sequence"/>
</dbReference>
<dbReference type="SUPFAM" id="SSF46785">
    <property type="entry name" value="Winged helix' DNA-binding domain"/>
    <property type="match status" value="1"/>
</dbReference>
<protein>
    <submittedName>
        <fullName evidence="6">DNA-binding transcriptional LysR family regulator</fullName>
    </submittedName>
</protein>
<reference evidence="6 7" key="1">
    <citation type="submission" date="2020-07" db="EMBL/GenBank/DDBJ databases">
        <title>Sequencing the genomes of 1000 actinobacteria strains.</title>
        <authorList>
            <person name="Klenk H.-P."/>
        </authorList>
    </citation>
    <scope>NUCLEOTIDE SEQUENCE [LARGE SCALE GENOMIC DNA]</scope>
    <source>
        <strain evidence="6 7">DSM 44121</strain>
    </source>
</reference>
<comment type="caution">
    <text evidence="6">The sequence shown here is derived from an EMBL/GenBank/DDBJ whole genome shotgun (WGS) entry which is preliminary data.</text>
</comment>
<evidence type="ECO:0000313" key="7">
    <source>
        <dbReference type="Proteomes" id="UP000540568"/>
    </source>
</evidence>
<dbReference type="Pfam" id="PF03466">
    <property type="entry name" value="LysR_substrate"/>
    <property type="match status" value="1"/>
</dbReference>
<evidence type="ECO:0000256" key="2">
    <source>
        <dbReference type="ARBA" id="ARBA00023015"/>
    </source>
</evidence>
<dbReference type="PROSITE" id="PS50931">
    <property type="entry name" value="HTH_LYSR"/>
    <property type="match status" value="1"/>
</dbReference>
<evidence type="ECO:0000256" key="4">
    <source>
        <dbReference type="ARBA" id="ARBA00023163"/>
    </source>
</evidence>
<dbReference type="RefSeq" id="WP_246403552.1">
    <property type="nucleotide sequence ID" value="NZ_BAAATF010000009.1"/>
</dbReference>
<dbReference type="InterPro" id="IPR036388">
    <property type="entry name" value="WH-like_DNA-bd_sf"/>
</dbReference>
<dbReference type="SUPFAM" id="SSF53850">
    <property type="entry name" value="Periplasmic binding protein-like II"/>
    <property type="match status" value="1"/>
</dbReference>
<evidence type="ECO:0000259" key="5">
    <source>
        <dbReference type="PROSITE" id="PS50931"/>
    </source>
</evidence>
<sequence length="313" mass="33259">MRHLRMVVAVAESGSVTKAAAALGIAQPALTAQLNRIDRSLGGNVFVRDRFGARPTELGELVLRHARVLLPAMAALADDAERLVNGDVAHGETVRVGITGTGLGGLFVNQLHIGMPGAQVTTAMPPLPDDVASRLARGTIDVGLVGMCSDVSPPAAVEVSWTRVCTDPMFVLIDAHHPYAGKPEVSLAELAEEMWLCVPSHGCLEECFVSACVRAGFTPLGMGEAEWTTAVDQVRAGRAVALVEPGQPDPPGVATVPLAGAPLRRTHYLGWRHDADLRVDLEAVEGAAHRAHRDAVRRSPQYEQWLAMYGMLG</sequence>
<dbReference type="Gene3D" id="1.10.10.10">
    <property type="entry name" value="Winged helix-like DNA-binding domain superfamily/Winged helix DNA-binding domain"/>
    <property type="match status" value="1"/>
</dbReference>
<accession>A0A7W3JE35</accession>
<dbReference type="InterPro" id="IPR000847">
    <property type="entry name" value="LysR_HTH_N"/>
</dbReference>
<evidence type="ECO:0000256" key="3">
    <source>
        <dbReference type="ARBA" id="ARBA00023125"/>
    </source>
</evidence>
<name>A0A7W3JE35_9MICO</name>
<dbReference type="PANTHER" id="PTHR30346:SF30">
    <property type="entry name" value="SMALL NEUTRAL PROTEASE REGULATORY PROTEIN"/>
    <property type="match status" value="1"/>
</dbReference>
<dbReference type="PANTHER" id="PTHR30346">
    <property type="entry name" value="TRANSCRIPTIONAL DUAL REGULATOR HCAR-RELATED"/>
    <property type="match status" value="1"/>
</dbReference>
<dbReference type="AlphaFoldDB" id="A0A7W3JE35"/>
<dbReference type="GO" id="GO:0032993">
    <property type="term" value="C:protein-DNA complex"/>
    <property type="evidence" value="ECO:0007669"/>
    <property type="project" value="TreeGrafter"/>
</dbReference>
<dbReference type="Gene3D" id="3.40.190.10">
    <property type="entry name" value="Periplasmic binding protein-like II"/>
    <property type="match status" value="2"/>
</dbReference>